<keyword evidence="4" id="KW-0539">Nucleus</keyword>
<dbReference type="GO" id="GO:0045787">
    <property type="term" value="P:positive regulation of cell cycle"/>
    <property type="evidence" value="ECO:0007669"/>
    <property type="project" value="EnsemblPlants"/>
</dbReference>
<dbReference type="GO" id="GO:0009555">
    <property type="term" value="P:pollen development"/>
    <property type="evidence" value="ECO:0007669"/>
    <property type="project" value="EnsemblPlants"/>
</dbReference>
<keyword evidence="9" id="KW-1185">Reference proteome</keyword>
<dbReference type="Pfam" id="PF21796">
    <property type="entry name" value="Cac1_C"/>
    <property type="match status" value="1"/>
</dbReference>
<feature type="compositionally biased region" description="Acidic residues" evidence="5">
    <location>
        <begin position="267"/>
        <end position="276"/>
    </location>
</feature>
<feature type="region of interest" description="Disordered" evidence="5">
    <location>
        <begin position="141"/>
        <end position="163"/>
    </location>
</feature>
<keyword evidence="3" id="KW-0234">DNA repair</keyword>
<dbReference type="Gramene" id="rna-AYBTSS11_LOCUS1219">
    <property type="protein sequence ID" value="CAJ1823962.1"/>
    <property type="gene ID" value="gene-AYBTSS11_LOCUS1219"/>
</dbReference>
<dbReference type="GO" id="GO:0009934">
    <property type="term" value="P:regulation of meristem structural organization"/>
    <property type="evidence" value="ECO:0007669"/>
    <property type="project" value="EnsemblPlants"/>
</dbReference>
<evidence type="ECO:0000259" key="7">
    <source>
        <dbReference type="Pfam" id="PF21796"/>
    </source>
</evidence>
<dbReference type="GO" id="GO:0006334">
    <property type="term" value="P:nucleosome assembly"/>
    <property type="evidence" value="ECO:0007669"/>
    <property type="project" value="EnsemblPlants"/>
</dbReference>
<sequence>MDTDGIIIPLVSKSTGIIHMGPKADVLESDFQLSQGDTPESKNRQKKQVEETEREKRRRLKAAAELKQKRSLEKQASLMERFLKRCKTNSSSDDKVSKKSTASDLSSDKNGGLFESATLSMDCTLASSGDLKLEDIRKSHFSSWRSLKRSSRSNRKQRWGLRQNPRTEVFKELKLTAIKTEVHDHGLDMEKHVDRLGEYNSHISSCPVNADSSTLNARKKRRGRQLFQFDKSHRPAFYGVWPKESKIVGPRHPFKKDPGLDYKVNSDEEWEEEEPGESLSDCDRDEEDGQEEGLKSDEENEDGFFVPDGYLSEDEVLGRWTIKGFGIQANRMEINDDIEGADSSSICKNNAGSEEFCALLRQQKYVNNLTVHALRKNQPLFISNFSHDKEFLSDHNISGTSKLEQTCLQALSMRVIPGSSPVQISMDKMRDQEQKVRLSVGKSGASPSDIAVIPDSDLPIIVTTIQSCSQGMNKVLVSLQKKFPSVPKSLLKNKVRKVSDYVDNRLQVKKEVLDKLGMTVKPEKGSGGPKSIAAFFSKRFHSSDVGNV</sequence>
<feature type="compositionally biased region" description="Basic residues" evidence="5">
    <location>
        <begin position="146"/>
        <end position="159"/>
    </location>
</feature>
<dbReference type="GO" id="GO:0048366">
    <property type="term" value="P:leaf development"/>
    <property type="evidence" value="ECO:0007669"/>
    <property type="project" value="EnsemblPlants"/>
</dbReference>
<evidence type="ECO:0008006" key="10">
    <source>
        <dbReference type="Google" id="ProtNLM"/>
    </source>
</evidence>
<dbReference type="EMBL" id="OY731398">
    <property type="protein sequence ID" value="CAJ1823962.1"/>
    <property type="molecule type" value="Genomic_DNA"/>
</dbReference>
<feature type="region of interest" description="Disordered" evidence="5">
    <location>
        <begin position="248"/>
        <end position="306"/>
    </location>
</feature>
<name>A0AA86V901_9FABA</name>
<feature type="domain" description="Chromatin assembly factor 1 subunit Cac1-like C-terminal" evidence="7">
    <location>
        <begin position="458"/>
        <end position="505"/>
    </location>
</feature>
<dbReference type="PANTHER" id="PTHR15272">
    <property type="entry name" value="CHROMATIN ASSEMBLY FACTOR 1 SUBUNIT A CAF-1 SUBUNIT A"/>
    <property type="match status" value="1"/>
</dbReference>
<dbReference type="Pfam" id="PF12253">
    <property type="entry name" value="CAF1A_dimeriz"/>
    <property type="match status" value="1"/>
</dbReference>
<proteinExistence type="predicted"/>
<feature type="compositionally biased region" description="Basic and acidic residues" evidence="5">
    <location>
        <begin position="255"/>
        <end position="266"/>
    </location>
</feature>
<gene>
    <name evidence="8" type="ORF">AYBTSS11_LOCUS1219</name>
</gene>
<feature type="compositionally biased region" description="Basic and acidic residues" evidence="5">
    <location>
        <begin position="39"/>
        <end position="55"/>
    </location>
</feature>
<dbReference type="Proteomes" id="UP001189624">
    <property type="component" value="Chromosome 1"/>
</dbReference>
<dbReference type="GO" id="GO:0051301">
    <property type="term" value="P:cell division"/>
    <property type="evidence" value="ECO:0007669"/>
    <property type="project" value="EnsemblPlants"/>
</dbReference>
<evidence type="ECO:0000256" key="4">
    <source>
        <dbReference type="ARBA" id="ARBA00023242"/>
    </source>
</evidence>
<feature type="region of interest" description="Disordered" evidence="5">
    <location>
        <begin position="87"/>
        <end position="111"/>
    </location>
</feature>
<dbReference type="AlphaFoldDB" id="A0AA86V901"/>
<dbReference type="GO" id="GO:0033186">
    <property type="term" value="C:CAF-1 complex"/>
    <property type="evidence" value="ECO:0007669"/>
    <property type="project" value="EnsemblPlants"/>
</dbReference>
<dbReference type="GO" id="GO:0009825">
    <property type="term" value="P:multidimensional cell growth"/>
    <property type="evidence" value="ECO:0007669"/>
    <property type="project" value="EnsemblPlants"/>
</dbReference>
<dbReference type="GO" id="GO:0010026">
    <property type="term" value="P:trichome differentiation"/>
    <property type="evidence" value="ECO:0007669"/>
    <property type="project" value="EnsemblPlants"/>
</dbReference>
<keyword evidence="2" id="KW-0227">DNA damage</keyword>
<comment type="subcellular location">
    <subcellularLocation>
        <location evidence="1">Nucleus</location>
    </subcellularLocation>
</comment>
<feature type="compositionally biased region" description="Basic and acidic residues" evidence="5">
    <location>
        <begin position="62"/>
        <end position="72"/>
    </location>
</feature>
<evidence type="ECO:0000256" key="1">
    <source>
        <dbReference type="ARBA" id="ARBA00004123"/>
    </source>
</evidence>
<evidence type="ECO:0000256" key="3">
    <source>
        <dbReference type="ARBA" id="ARBA00023204"/>
    </source>
</evidence>
<evidence type="ECO:0000313" key="8">
    <source>
        <dbReference type="EMBL" id="CAJ1823962.1"/>
    </source>
</evidence>
<dbReference type="GO" id="GO:0000724">
    <property type="term" value="P:double-strand break repair via homologous recombination"/>
    <property type="evidence" value="ECO:0007669"/>
    <property type="project" value="EnsemblPlants"/>
</dbReference>
<dbReference type="InterPro" id="IPR022043">
    <property type="entry name" value="CAF1A_DD"/>
</dbReference>
<organism evidence="8 9">
    <name type="scientific">Sphenostylis stenocarpa</name>
    <dbReference type="NCBI Taxonomy" id="92480"/>
    <lineage>
        <taxon>Eukaryota</taxon>
        <taxon>Viridiplantae</taxon>
        <taxon>Streptophyta</taxon>
        <taxon>Embryophyta</taxon>
        <taxon>Tracheophyta</taxon>
        <taxon>Spermatophyta</taxon>
        <taxon>Magnoliopsida</taxon>
        <taxon>eudicotyledons</taxon>
        <taxon>Gunneridae</taxon>
        <taxon>Pentapetalae</taxon>
        <taxon>rosids</taxon>
        <taxon>fabids</taxon>
        <taxon>Fabales</taxon>
        <taxon>Fabaceae</taxon>
        <taxon>Papilionoideae</taxon>
        <taxon>50 kb inversion clade</taxon>
        <taxon>NPAAA clade</taxon>
        <taxon>indigoferoid/millettioid clade</taxon>
        <taxon>Phaseoleae</taxon>
        <taxon>Sphenostylis</taxon>
    </lineage>
</organism>
<evidence type="ECO:0000256" key="2">
    <source>
        <dbReference type="ARBA" id="ARBA00022763"/>
    </source>
</evidence>
<evidence type="ECO:0000256" key="5">
    <source>
        <dbReference type="SAM" id="MobiDB-lite"/>
    </source>
</evidence>
<accession>A0AA86V901</accession>
<feature type="region of interest" description="Disordered" evidence="5">
    <location>
        <begin position="28"/>
        <end position="72"/>
    </location>
</feature>
<dbReference type="InterPro" id="IPR048800">
    <property type="entry name" value="Cac1-like_C"/>
</dbReference>
<dbReference type="GO" id="GO:0031507">
    <property type="term" value="P:heterochromatin formation"/>
    <property type="evidence" value="ECO:0007669"/>
    <property type="project" value="EnsemblPlants"/>
</dbReference>
<dbReference type="PANTHER" id="PTHR15272:SF0">
    <property type="entry name" value="CHROMATIN ASSEMBLY FACTOR 1 SUBUNIT A"/>
    <property type="match status" value="1"/>
</dbReference>
<evidence type="ECO:0000313" key="9">
    <source>
        <dbReference type="Proteomes" id="UP001189624"/>
    </source>
</evidence>
<reference evidence="8" key="1">
    <citation type="submission" date="2023-10" db="EMBL/GenBank/DDBJ databases">
        <authorList>
            <person name="Domelevo Entfellner J.-B."/>
        </authorList>
    </citation>
    <scope>NUCLEOTIDE SEQUENCE</scope>
</reference>
<evidence type="ECO:0000259" key="6">
    <source>
        <dbReference type="Pfam" id="PF12253"/>
    </source>
</evidence>
<protein>
    <recommendedName>
        <fullName evidence="10">Chromatin assembly factor 1 subunit A</fullName>
    </recommendedName>
</protein>
<feature type="domain" description="Chromatin assembly factor 1 subunit A dimerization" evidence="6">
    <location>
        <begin position="226"/>
        <end position="292"/>
    </location>
</feature>
<dbReference type="GO" id="GO:0005634">
    <property type="term" value="C:nucleus"/>
    <property type="evidence" value="ECO:0007669"/>
    <property type="project" value="UniProtKB-SubCell"/>
</dbReference>